<name>A0AAE2SYD2_RHILE</name>
<accession>A0AAE2SYD2</accession>
<feature type="transmembrane region" description="Helical" evidence="8">
    <location>
        <begin position="55"/>
        <end position="83"/>
    </location>
</feature>
<feature type="transmembrane region" description="Helical" evidence="8">
    <location>
        <begin position="227"/>
        <end position="247"/>
    </location>
</feature>
<feature type="transmembrane region" description="Helical" evidence="8">
    <location>
        <begin position="95"/>
        <end position="117"/>
    </location>
</feature>
<dbReference type="Proteomes" id="UP000538507">
    <property type="component" value="Unassembled WGS sequence"/>
</dbReference>
<dbReference type="AlphaFoldDB" id="A0AAE2SYD2"/>
<proteinExistence type="inferred from homology"/>
<organism evidence="10 11">
    <name type="scientific">Rhizobium leguminosarum</name>
    <dbReference type="NCBI Taxonomy" id="384"/>
    <lineage>
        <taxon>Bacteria</taxon>
        <taxon>Pseudomonadati</taxon>
        <taxon>Pseudomonadota</taxon>
        <taxon>Alphaproteobacteria</taxon>
        <taxon>Hyphomicrobiales</taxon>
        <taxon>Rhizobiaceae</taxon>
        <taxon>Rhizobium/Agrobacterium group</taxon>
        <taxon>Rhizobium</taxon>
    </lineage>
</organism>
<keyword evidence="3" id="KW-1003">Cell membrane</keyword>
<evidence type="ECO:0000256" key="7">
    <source>
        <dbReference type="ARBA" id="ARBA00023136"/>
    </source>
</evidence>
<gene>
    <name evidence="10" type="ORF">GGE16_003493</name>
</gene>
<dbReference type="GO" id="GO:0055085">
    <property type="term" value="P:transmembrane transport"/>
    <property type="evidence" value="ECO:0007669"/>
    <property type="project" value="InterPro"/>
</dbReference>
<keyword evidence="2 8" id="KW-0813">Transport</keyword>
<evidence type="ECO:0000256" key="3">
    <source>
        <dbReference type="ARBA" id="ARBA00022475"/>
    </source>
</evidence>
<dbReference type="PANTHER" id="PTHR43357">
    <property type="entry name" value="INNER MEMBRANE ABC TRANSPORTER PERMEASE PROTEIN YDCV"/>
    <property type="match status" value="1"/>
</dbReference>
<keyword evidence="4" id="KW-0997">Cell inner membrane</keyword>
<keyword evidence="7 8" id="KW-0472">Membrane</keyword>
<evidence type="ECO:0000256" key="1">
    <source>
        <dbReference type="ARBA" id="ARBA00004429"/>
    </source>
</evidence>
<protein>
    <submittedName>
        <fullName evidence="10">ABC-type spermidine/putrescine transport system permease subunit II</fullName>
    </submittedName>
</protein>
<keyword evidence="6 8" id="KW-1133">Transmembrane helix</keyword>
<dbReference type="PANTHER" id="PTHR43357:SF4">
    <property type="entry name" value="INNER MEMBRANE ABC TRANSPORTER PERMEASE PROTEIN YDCV"/>
    <property type="match status" value="1"/>
</dbReference>
<evidence type="ECO:0000256" key="2">
    <source>
        <dbReference type="ARBA" id="ARBA00022448"/>
    </source>
</evidence>
<dbReference type="SUPFAM" id="SSF161098">
    <property type="entry name" value="MetI-like"/>
    <property type="match status" value="1"/>
</dbReference>
<dbReference type="GO" id="GO:0005886">
    <property type="term" value="C:plasma membrane"/>
    <property type="evidence" value="ECO:0007669"/>
    <property type="project" value="UniProtKB-SubCell"/>
</dbReference>
<keyword evidence="5 8" id="KW-0812">Transmembrane</keyword>
<dbReference type="EMBL" id="JACIGO010000003">
    <property type="protein sequence ID" value="MBB4291434.1"/>
    <property type="molecule type" value="Genomic_DNA"/>
</dbReference>
<evidence type="ECO:0000313" key="10">
    <source>
        <dbReference type="EMBL" id="MBB4291434.1"/>
    </source>
</evidence>
<evidence type="ECO:0000256" key="6">
    <source>
        <dbReference type="ARBA" id="ARBA00022989"/>
    </source>
</evidence>
<dbReference type="RefSeq" id="WP_183608254.1">
    <property type="nucleotide sequence ID" value="NZ_JACHAZ010000001.1"/>
</dbReference>
<dbReference type="Gene3D" id="1.10.3720.10">
    <property type="entry name" value="MetI-like"/>
    <property type="match status" value="1"/>
</dbReference>
<dbReference type="InterPro" id="IPR000515">
    <property type="entry name" value="MetI-like"/>
</dbReference>
<sequence length="259" mass="28226">MEKIVSRIVTYFIILLICLPVVLLALASVNNNIVPYPITGFSAQWFSEALSRSDYLIAALRSVFISLSVMVVAGVLAMLLAVAVTRGKARWLKPVNFLAVLPIFIPHSVMAFAMLVMAASTGLLGSLTILFIAYLTVAFPLMYRAFVGSLQHVNTDVENAARVFGMTRTRAFMETTMRAVSRGTLVAAVMAIVAVFNDASISTFLGSTNNAMFAMKLFTYMANEYDSLAAAYGIIMFLIAIPFILLVSRAMGVKQFKAM</sequence>
<feature type="transmembrane region" description="Helical" evidence="8">
    <location>
        <begin position="185"/>
        <end position="207"/>
    </location>
</feature>
<reference evidence="10 11" key="1">
    <citation type="submission" date="2020-08" db="EMBL/GenBank/DDBJ databases">
        <title>Genomic Encyclopedia of Type Strains, Phase IV (KMG-V): Genome sequencing to study the core and pangenomes of soil and plant-associated prokaryotes.</title>
        <authorList>
            <person name="Whitman W."/>
        </authorList>
    </citation>
    <scope>NUCLEOTIDE SEQUENCE [LARGE SCALE GENOMIC DNA]</scope>
    <source>
        <strain evidence="10 11">SEMIA 415</strain>
    </source>
</reference>
<feature type="domain" description="ABC transmembrane type-1" evidence="9">
    <location>
        <begin position="59"/>
        <end position="247"/>
    </location>
</feature>
<dbReference type="Pfam" id="PF00528">
    <property type="entry name" value="BPD_transp_1"/>
    <property type="match status" value="1"/>
</dbReference>
<evidence type="ECO:0000256" key="5">
    <source>
        <dbReference type="ARBA" id="ARBA00022692"/>
    </source>
</evidence>
<feature type="transmembrane region" description="Helical" evidence="8">
    <location>
        <begin position="123"/>
        <end position="143"/>
    </location>
</feature>
<comment type="subcellular location">
    <subcellularLocation>
        <location evidence="1">Cell inner membrane</location>
        <topology evidence="1">Multi-pass membrane protein</topology>
    </subcellularLocation>
    <subcellularLocation>
        <location evidence="8">Cell membrane</location>
        <topology evidence="8">Multi-pass membrane protein</topology>
    </subcellularLocation>
</comment>
<dbReference type="PROSITE" id="PS50928">
    <property type="entry name" value="ABC_TM1"/>
    <property type="match status" value="1"/>
</dbReference>
<comment type="caution">
    <text evidence="10">The sequence shown here is derived from an EMBL/GenBank/DDBJ whole genome shotgun (WGS) entry which is preliminary data.</text>
</comment>
<comment type="similarity">
    <text evidence="8">Belongs to the binding-protein-dependent transport system permease family.</text>
</comment>
<evidence type="ECO:0000256" key="8">
    <source>
        <dbReference type="RuleBase" id="RU363032"/>
    </source>
</evidence>
<evidence type="ECO:0000259" key="9">
    <source>
        <dbReference type="PROSITE" id="PS50928"/>
    </source>
</evidence>
<dbReference type="CDD" id="cd06261">
    <property type="entry name" value="TM_PBP2"/>
    <property type="match status" value="1"/>
</dbReference>
<dbReference type="InterPro" id="IPR035906">
    <property type="entry name" value="MetI-like_sf"/>
</dbReference>
<evidence type="ECO:0000256" key="4">
    <source>
        <dbReference type="ARBA" id="ARBA00022519"/>
    </source>
</evidence>
<evidence type="ECO:0000313" key="11">
    <source>
        <dbReference type="Proteomes" id="UP000538507"/>
    </source>
</evidence>
<feature type="transmembrane region" description="Helical" evidence="8">
    <location>
        <begin position="9"/>
        <end position="29"/>
    </location>
</feature>